<evidence type="ECO:0000313" key="4">
    <source>
        <dbReference type="Proteomes" id="UP001139031"/>
    </source>
</evidence>
<keyword evidence="4" id="KW-1185">Reference proteome</keyword>
<protein>
    <submittedName>
        <fullName evidence="3">Aminotransferase class V-fold PLP-dependent enzyme</fullName>
    </submittedName>
</protein>
<dbReference type="PANTHER" id="PTHR43586">
    <property type="entry name" value="CYSTEINE DESULFURASE"/>
    <property type="match status" value="1"/>
</dbReference>
<dbReference type="Gene3D" id="3.90.1150.10">
    <property type="entry name" value="Aspartate Aminotransferase, domain 1"/>
    <property type="match status" value="1"/>
</dbReference>
<dbReference type="Proteomes" id="UP001139031">
    <property type="component" value="Unassembled WGS sequence"/>
</dbReference>
<dbReference type="GO" id="GO:0008483">
    <property type="term" value="F:transaminase activity"/>
    <property type="evidence" value="ECO:0007669"/>
    <property type="project" value="UniProtKB-KW"/>
</dbReference>
<keyword evidence="3" id="KW-0808">Transferase</keyword>
<dbReference type="RefSeq" id="WP_224196046.1">
    <property type="nucleotide sequence ID" value="NZ_JAIRAU010000047.1"/>
</dbReference>
<dbReference type="SUPFAM" id="SSF53383">
    <property type="entry name" value="PLP-dependent transferases"/>
    <property type="match status" value="1"/>
</dbReference>
<dbReference type="InterPro" id="IPR015422">
    <property type="entry name" value="PyrdxlP-dep_Trfase_small"/>
</dbReference>
<gene>
    <name evidence="3" type="ORF">K7C98_34235</name>
</gene>
<name>A0ABS7U1U4_9BACT</name>
<sequence>MTEASGRRPAGESVLGALRERPEDQDLWDRLRVRQFPGARINLDPGAIATPAQAVRAAMQGFWDDELFAYPEGQVQRGRAERRRARALAAALWGGDPPALTAGTSEALRTIASALSERLGGSESPLLLTSGHEHPGATAAFEPGFRAAILPDAALRDPAAAGAIAAAQRPAILLLSQVTYTIGQVIPVREIAAAVRAAAPEVFVIVDAAQALGLVPPALTGADFVVASGHKWLFGPPGVGLAWASTRARSELPLLTAGDASEEGGCAGLERRGAHDFSVYAGLAAALDLHAALGQVALKRSRTLAAWLARELHERLLAAGVAHQFFDPVTGEERETPPTADGLLATVSVTLPAVDVEAVCASLQPAGIHVRCVHERRAAGKRTPLLRLGAPCYESTARVRRAVDALVAAVPHAGRV</sequence>
<organism evidence="3 4">
    <name type="scientific">Nannocystis pusilla</name>
    <dbReference type="NCBI Taxonomy" id="889268"/>
    <lineage>
        <taxon>Bacteria</taxon>
        <taxon>Pseudomonadati</taxon>
        <taxon>Myxococcota</taxon>
        <taxon>Polyangia</taxon>
        <taxon>Nannocystales</taxon>
        <taxon>Nannocystaceae</taxon>
        <taxon>Nannocystis</taxon>
    </lineage>
</organism>
<comment type="caution">
    <text evidence="3">The sequence shown here is derived from an EMBL/GenBank/DDBJ whole genome shotgun (WGS) entry which is preliminary data.</text>
</comment>
<dbReference type="InterPro" id="IPR015424">
    <property type="entry name" value="PyrdxlP-dep_Trfase"/>
</dbReference>
<keyword evidence="1" id="KW-0663">Pyridoxal phosphate</keyword>
<accession>A0ABS7U1U4</accession>
<dbReference type="InterPro" id="IPR015421">
    <property type="entry name" value="PyrdxlP-dep_Trfase_major"/>
</dbReference>
<reference evidence="3" key="1">
    <citation type="submission" date="2021-08" db="EMBL/GenBank/DDBJ databases">
        <authorList>
            <person name="Stevens D.C."/>
        </authorList>
    </citation>
    <scope>NUCLEOTIDE SEQUENCE</scope>
    <source>
        <strain evidence="3">DSM 53165</strain>
    </source>
</reference>
<evidence type="ECO:0000259" key="2">
    <source>
        <dbReference type="Pfam" id="PF00266"/>
    </source>
</evidence>
<dbReference type="Gene3D" id="3.40.640.10">
    <property type="entry name" value="Type I PLP-dependent aspartate aminotransferase-like (Major domain)"/>
    <property type="match status" value="1"/>
</dbReference>
<proteinExistence type="predicted"/>
<keyword evidence="3" id="KW-0032">Aminotransferase</keyword>
<feature type="domain" description="Aminotransferase class V" evidence="2">
    <location>
        <begin position="100"/>
        <end position="371"/>
    </location>
</feature>
<evidence type="ECO:0000313" key="3">
    <source>
        <dbReference type="EMBL" id="MBZ5714317.1"/>
    </source>
</evidence>
<dbReference type="Pfam" id="PF00266">
    <property type="entry name" value="Aminotran_5"/>
    <property type="match status" value="1"/>
</dbReference>
<evidence type="ECO:0000256" key="1">
    <source>
        <dbReference type="ARBA" id="ARBA00022898"/>
    </source>
</evidence>
<dbReference type="InterPro" id="IPR000192">
    <property type="entry name" value="Aminotrans_V_dom"/>
</dbReference>
<dbReference type="EMBL" id="JAIRAU010000047">
    <property type="protein sequence ID" value="MBZ5714317.1"/>
    <property type="molecule type" value="Genomic_DNA"/>
</dbReference>
<dbReference type="PANTHER" id="PTHR43586:SF8">
    <property type="entry name" value="CYSTEINE DESULFURASE 1, CHLOROPLASTIC"/>
    <property type="match status" value="1"/>
</dbReference>